<feature type="transmembrane region" description="Helical" evidence="1">
    <location>
        <begin position="70"/>
        <end position="94"/>
    </location>
</feature>
<evidence type="ECO:0000256" key="1">
    <source>
        <dbReference type="SAM" id="Phobius"/>
    </source>
</evidence>
<dbReference type="PANTHER" id="PTHR43483:SF3">
    <property type="entry name" value="MEMBRANE TRANSPORTER PROTEIN HI_0806-RELATED"/>
    <property type="match status" value="1"/>
</dbReference>
<dbReference type="OrthoDB" id="5145250at2"/>
<feature type="transmembrane region" description="Helical" evidence="1">
    <location>
        <begin position="101"/>
        <end position="121"/>
    </location>
</feature>
<evidence type="ECO:0000313" key="2">
    <source>
        <dbReference type="EMBL" id="KUR70417.1"/>
    </source>
</evidence>
<sequence>MLAALLVLLGLTALLYLAVLLRAAITQRIVPNAEAALLGAVTNFFDTLGIGSFAPSTAWVKFRHLLPDKLIPSTLLVGHTGPSIMQGIVFLLLLGADVDPVLLVGCILSLLTGALIGARLVTQAAVWLVQLTVALGLVIAATIFMAINLHLMPGGGSASTLPLPLMLLAFAVNFTLGVLVNFGIGNYAPTLIMFSLMGMDPRYAFPVMAGSAAIAGAGASISHIRIGEIDLRVVTGIILGGIPAVLVAAFVVRSMDVAMLRWLVIGVVYYAAAVMARSAWAGWRA</sequence>
<feature type="transmembrane region" description="Helical" evidence="1">
    <location>
        <begin position="127"/>
        <end position="151"/>
    </location>
</feature>
<feature type="transmembrane region" description="Helical" evidence="1">
    <location>
        <begin position="163"/>
        <end position="183"/>
    </location>
</feature>
<keyword evidence="1" id="KW-0472">Membrane</keyword>
<dbReference type="PANTHER" id="PTHR43483">
    <property type="entry name" value="MEMBRANE TRANSPORTER PROTEIN HI_0806-RELATED"/>
    <property type="match status" value="1"/>
</dbReference>
<name>A0A124JTP9_9SPHN</name>
<comment type="caution">
    <text evidence="2">The sequence shown here is derived from an EMBL/GenBank/DDBJ whole genome shotgun (WGS) entry which is preliminary data.</text>
</comment>
<keyword evidence="1" id="KW-0812">Transmembrane</keyword>
<feature type="transmembrane region" description="Helical" evidence="1">
    <location>
        <begin position="233"/>
        <end position="252"/>
    </location>
</feature>
<dbReference type="STRING" id="1117702.AQZ52_16485"/>
<evidence type="ECO:0000313" key="3">
    <source>
        <dbReference type="Proteomes" id="UP000058012"/>
    </source>
</evidence>
<protein>
    <recommendedName>
        <fullName evidence="4">Membrane transporter protein</fullName>
    </recommendedName>
</protein>
<keyword evidence="3" id="KW-1185">Reference proteome</keyword>
<organism evidence="2 3">
    <name type="scientific">Novosphingobium fuchskuhlense</name>
    <dbReference type="NCBI Taxonomy" id="1117702"/>
    <lineage>
        <taxon>Bacteria</taxon>
        <taxon>Pseudomonadati</taxon>
        <taxon>Pseudomonadota</taxon>
        <taxon>Alphaproteobacteria</taxon>
        <taxon>Sphingomonadales</taxon>
        <taxon>Sphingomonadaceae</taxon>
        <taxon>Novosphingobium</taxon>
    </lineage>
</organism>
<proteinExistence type="predicted"/>
<dbReference type="Proteomes" id="UP000058012">
    <property type="component" value="Unassembled WGS sequence"/>
</dbReference>
<keyword evidence="1" id="KW-1133">Transmembrane helix</keyword>
<feature type="transmembrane region" description="Helical" evidence="1">
    <location>
        <begin position="203"/>
        <end position="221"/>
    </location>
</feature>
<accession>A0A124JTP9</accession>
<feature type="transmembrane region" description="Helical" evidence="1">
    <location>
        <begin position="258"/>
        <end position="280"/>
    </location>
</feature>
<reference evidence="2 3" key="1">
    <citation type="submission" date="2015-10" db="EMBL/GenBank/DDBJ databases">
        <title>Draft genome sequence of Novosphingobium fuchskuhlense DSM 25065 isolated from a surface water sample of the southwest basin of Lake Grosse Fuchskuhle.</title>
        <authorList>
            <person name="Ruckert C."/>
            <person name="Winkler A."/>
            <person name="Glaeser J."/>
            <person name="Grossart H.-P."/>
            <person name="Kalinowski J."/>
            <person name="Glaeser S."/>
        </authorList>
    </citation>
    <scope>NUCLEOTIDE SEQUENCE [LARGE SCALE GENOMIC DNA]</scope>
    <source>
        <strain evidence="2 3">FNE08-7</strain>
    </source>
</reference>
<gene>
    <name evidence="2" type="ORF">AQZ52_16485</name>
</gene>
<dbReference type="RefSeq" id="WP_067913456.1">
    <property type="nucleotide sequence ID" value="NZ_KQ954246.1"/>
</dbReference>
<dbReference type="AlphaFoldDB" id="A0A124JTP9"/>
<dbReference type="EMBL" id="LLZS01000009">
    <property type="protein sequence ID" value="KUR70417.1"/>
    <property type="molecule type" value="Genomic_DNA"/>
</dbReference>
<evidence type="ECO:0008006" key="4">
    <source>
        <dbReference type="Google" id="ProtNLM"/>
    </source>
</evidence>